<evidence type="ECO:0000313" key="1">
    <source>
        <dbReference type="EMBL" id="ETN41898.1"/>
    </source>
</evidence>
<accession>W2S1J0</accession>
<sequence>MEISEPVSLARLPRSPQGVNDVTFGSVWGWRSGVKRKRHEICAAIESTCLNIYEAQSGRVLFSYAVPPSTVFSGPPCSLRWKEHGSTHRQTCFATSDHGLRLHSVWSRGSETAKPISVELVTSASPVIHLEPSRSDTSVTITVLQADGTVTIVSGDLQSVASSKIALKEGAPIHITAASLLTAANARKFVLKARPDISSIVGNDSQVLLVATQSQQRGMQRRALTYAAWSLDLASRRPSHQLEISPLFEHDLSHLTPALANTDVEITSSSFGVRNMCLDFRISRGLYRIDLHGATPRPLPPVSEVLSGSLDLITVSPSHVLAAYAGRMRILDVNYSTVRLEYNRKRKREGRGPATQFHFISYFSQINRVLARDGSRLLAIDLTPITGHDGKQLATSTLSDNLGRGLAVQSQVNTNVRLVGQAIGTGGPVTQPLSPVWKTKLSTMLDDNNVDGFESIVISHFGSEGESSSNVNLSDELVDFVISSMFNAQTVSEDQGRQIRLQLNISASSLLKALNERGYLRPSSLRRALRLGREQMASHLRPDGVARALQDADPSLNLLLDFSSSNGSPDVSEHCRLLKYLIQQALTDGNVSQPPRLMAAEASEQTAMEVLSDVENLKGKQDPAMLEHCLVAVLDRFGRFSLTSISTSIRSVLSSEEVFGVVQILRQQMFRSGHTGSLLASEPEENLSLHRRVSLESAVKILSACVDAIGPLDLVSDKAEDDFIERIFPDLLSEISLATQYIEESADLQGLLRETLRHAEAQEPTVHSNDANRAKGLQTGRPGQIVTIYEQRTEDDAISDLPGALPLSLRADGAFEAIKVRRGGGQVTQRSERETLMLENRQKGPYTFERLFL</sequence>
<dbReference type="HOGENOM" id="CLU_013566_0_0_1"/>
<dbReference type="Proteomes" id="UP000030752">
    <property type="component" value="Unassembled WGS sequence"/>
</dbReference>
<proteinExistence type="predicted"/>
<organism evidence="1 2">
    <name type="scientific">Cyphellophora europaea (strain CBS 101466)</name>
    <name type="common">Phialophora europaea</name>
    <dbReference type="NCBI Taxonomy" id="1220924"/>
    <lineage>
        <taxon>Eukaryota</taxon>
        <taxon>Fungi</taxon>
        <taxon>Dikarya</taxon>
        <taxon>Ascomycota</taxon>
        <taxon>Pezizomycotina</taxon>
        <taxon>Eurotiomycetes</taxon>
        <taxon>Chaetothyriomycetidae</taxon>
        <taxon>Chaetothyriales</taxon>
        <taxon>Cyphellophoraceae</taxon>
        <taxon>Cyphellophora</taxon>
    </lineage>
</organism>
<protein>
    <submittedName>
        <fullName evidence="1">Uncharacterized protein</fullName>
    </submittedName>
</protein>
<dbReference type="eggNOG" id="ENOG502S1FV">
    <property type="taxonomic scope" value="Eukaryota"/>
</dbReference>
<dbReference type="EMBL" id="KB822719">
    <property type="protein sequence ID" value="ETN41898.1"/>
    <property type="molecule type" value="Genomic_DNA"/>
</dbReference>
<dbReference type="VEuPathDB" id="FungiDB:HMPREF1541_03837"/>
<dbReference type="GeneID" id="19971176"/>
<name>W2S1J0_CYPE1</name>
<dbReference type="AlphaFoldDB" id="W2S1J0"/>
<dbReference type="STRING" id="1220924.W2S1J0"/>
<dbReference type="InParanoid" id="W2S1J0"/>
<keyword evidence="2" id="KW-1185">Reference proteome</keyword>
<reference evidence="1 2" key="1">
    <citation type="submission" date="2013-03" db="EMBL/GenBank/DDBJ databases">
        <title>The Genome Sequence of Phialophora europaea CBS 101466.</title>
        <authorList>
            <consortium name="The Broad Institute Genomics Platform"/>
            <person name="Cuomo C."/>
            <person name="de Hoog S."/>
            <person name="Gorbushina A."/>
            <person name="Walker B."/>
            <person name="Young S.K."/>
            <person name="Zeng Q."/>
            <person name="Gargeya S."/>
            <person name="Fitzgerald M."/>
            <person name="Haas B."/>
            <person name="Abouelleil A."/>
            <person name="Allen A.W."/>
            <person name="Alvarado L."/>
            <person name="Arachchi H.M."/>
            <person name="Berlin A.M."/>
            <person name="Chapman S.B."/>
            <person name="Gainer-Dewar J."/>
            <person name="Goldberg J."/>
            <person name="Griggs A."/>
            <person name="Gujja S."/>
            <person name="Hansen M."/>
            <person name="Howarth C."/>
            <person name="Imamovic A."/>
            <person name="Ireland A."/>
            <person name="Larimer J."/>
            <person name="McCowan C."/>
            <person name="Murphy C."/>
            <person name="Pearson M."/>
            <person name="Poon T.W."/>
            <person name="Priest M."/>
            <person name="Roberts A."/>
            <person name="Saif S."/>
            <person name="Shea T."/>
            <person name="Sisk P."/>
            <person name="Sykes S."/>
            <person name="Wortman J."/>
            <person name="Nusbaum C."/>
            <person name="Birren B."/>
        </authorList>
    </citation>
    <scope>NUCLEOTIDE SEQUENCE [LARGE SCALE GENOMIC DNA]</scope>
    <source>
        <strain evidence="1 2">CBS 101466</strain>
    </source>
</reference>
<dbReference type="OrthoDB" id="5330858at2759"/>
<gene>
    <name evidence="1" type="ORF">HMPREF1541_03837</name>
</gene>
<dbReference type="RefSeq" id="XP_008716407.1">
    <property type="nucleotide sequence ID" value="XM_008718185.1"/>
</dbReference>
<evidence type="ECO:0000313" key="2">
    <source>
        <dbReference type="Proteomes" id="UP000030752"/>
    </source>
</evidence>